<dbReference type="GO" id="GO:0004029">
    <property type="term" value="F:aldehyde dehydrogenase (NAD+) activity"/>
    <property type="evidence" value="ECO:0007669"/>
    <property type="project" value="TreeGrafter"/>
</dbReference>
<feature type="domain" description="Aldehyde dehydrogenase" evidence="3">
    <location>
        <begin position="3"/>
        <end position="175"/>
    </location>
</feature>
<proteinExistence type="inferred from homology"/>
<accession>A0A0B1T3D7</accession>
<dbReference type="InterPro" id="IPR012394">
    <property type="entry name" value="Aldehyde_DH_NAD(P)"/>
</dbReference>
<evidence type="ECO:0000256" key="1">
    <source>
        <dbReference type="ARBA" id="ARBA00009986"/>
    </source>
</evidence>
<sequence>MLEENENAIKDAIKKDLGRDAGNEFSLAMEEIDTLLKHFQEWGAPKKVKKPADLESDDELVIKPEPLGVVLVISPWNFPLHTSMPCASALAGGNTVILKLSEISPTFSSTFASLVAKYFNNKLFAAVEGEVKEVKALLDEKFDHIMYTGNPTIAREIMAAAAKNLTPVTLELGGKK</sequence>
<dbReference type="GO" id="GO:0006081">
    <property type="term" value="P:aldehyde metabolic process"/>
    <property type="evidence" value="ECO:0007669"/>
    <property type="project" value="InterPro"/>
</dbReference>
<dbReference type="EMBL" id="KN553589">
    <property type="protein sequence ID" value="KHJ89925.1"/>
    <property type="molecule type" value="Genomic_DNA"/>
</dbReference>
<evidence type="ECO:0000256" key="2">
    <source>
        <dbReference type="ARBA" id="ARBA00023002"/>
    </source>
</evidence>
<dbReference type="SUPFAM" id="SSF53720">
    <property type="entry name" value="ALDH-like"/>
    <property type="match status" value="1"/>
</dbReference>
<keyword evidence="2" id="KW-0560">Oxidoreductase</keyword>
<dbReference type="AlphaFoldDB" id="A0A0B1T3D7"/>
<dbReference type="Gene3D" id="3.40.605.10">
    <property type="entry name" value="Aldehyde Dehydrogenase, Chain A, domain 1"/>
    <property type="match status" value="1"/>
</dbReference>
<dbReference type="GO" id="GO:0005737">
    <property type="term" value="C:cytoplasm"/>
    <property type="evidence" value="ECO:0007669"/>
    <property type="project" value="TreeGrafter"/>
</dbReference>
<keyword evidence="5" id="KW-1185">Reference proteome</keyword>
<dbReference type="PANTHER" id="PTHR43570:SF16">
    <property type="entry name" value="ALDEHYDE DEHYDROGENASE TYPE III, ISOFORM Q"/>
    <property type="match status" value="1"/>
</dbReference>
<dbReference type="OrthoDB" id="5851700at2759"/>
<organism evidence="4 5">
    <name type="scientific">Oesophagostomum dentatum</name>
    <name type="common">Nodular worm</name>
    <dbReference type="NCBI Taxonomy" id="61180"/>
    <lineage>
        <taxon>Eukaryota</taxon>
        <taxon>Metazoa</taxon>
        <taxon>Ecdysozoa</taxon>
        <taxon>Nematoda</taxon>
        <taxon>Chromadorea</taxon>
        <taxon>Rhabditida</taxon>
        <taxon>Rhabditina</taxon>
        <taxon>Rhabditomorpha</taxon>
        <taxon>Strongyloidea</taxon>
        <taxon>Strongylidae</taxon>
        <taxon>Oesophagostomum</taxon>
    </lineage>
</organism>
<dbReference type="Pfam" id="PF00171">
    <property type="entry name" value="Aldedh"/>
    <property type="match status" value="1"/>
</dbReference>
<dbReference type="PANTHER" id="PTHR43570">
    <property type="entry name" value="ALDEHYDE DEHYDROGENASE"/>
    <property type="match status" value="1"/>
</dbReference>
<comment type="similarity">
    <text evidence="1">Belongs to the aldehyde dehydrogenase family.</text>
</comment>
<dbReference type="InterPro" id="IPR016161">
    <property type="entry name" value="Ald_DH/histidinol_DH"/>
</dbReference>
<protein>
    <recommendedName>
        <fullName evidence="3">Aldehyde dehydrogenase domain-containing protein</fullName>
    </recommendedName>
</protein>
<name>A0A0B1T3D7_OESDE</name>
<evidence type="ECO:0000313" key="5">
    <source>
        <dbReference type="Proteomes" id="UP000053660"/>
    </source>
</evidence>
<dbReference type="InterPro" id="IPR016162">
    <property type="entry name" value="Ald_DH_N"/>
</dbReference>
<dbReference type="Proteomes" id="UP000053660">
    <property type="component" value="Unassembled WGS sequence"/>
</dbReference>
<gene>
    <name evidence="4" type="ORF">OESDEN_10241</name>
</gene>
<reference evidence="4 5" key="1">
    <citation type="submission" date="2014-03" db="EMBL/GenBank/DDBJ databases">
        <title>Draft genome of the hookworm Oesophagostomum dentatum.</title>
        <authorList>
            <person name="Mitreva M."/>
        </authorList>
    </citation>
    <scope>NUCLEOTIDE SEQUENCE [LARGE SCALE GENOMIC DNA]</scope>
    <source>
        <strain evidence="4 5">OD-Hann</strain>
    </source>
</reference>
<evidence type="ECO:0000313" key="4">
    <source>
        <dbReference type="EMBL" id="KHJ89925.1"/>
    </source>
</evidence>
<dbReference type="InterPro" id="IPR015590">
    <property type="entry name" value="Aldehyde_DH_dom"/>
</dbReference>
<evidence type="ECO:0000259" key="3">
    <source>
        <dbReference type="Pfam" id="PF00171"/>
    </source>
</evidence>